<reference evidence="7" key="2">
    <citation type="submission" date="2021-08" db="EMBL/GenBank/DDBJ databases">
        <authorList>
            <person name="Eriksson T."/>
        </authorList>
    </citation>
    <scope>NUCLEOTIDE SEQUENCE</scope>
    <source>
        <strain evidence="7">Stoneville</strain>
        <tissue evidence="7">Whole head</tissue>
    </source>
</reference>
<reference evidence="7" key="1">
    <citation type="journal article" date="2020" name="J Insects Food Feed">
        <title>The yellow mealworm (Tenebrio molitor) genome: a resource for the emerging insects as food and feed industry.</title>
        <authorList>
            <person name="Eriksson T."/>
            <person name="Andere A."/>
            <person name="Kelstrup H."/>
            <person name="Emery V."/>
            <person name="Picard C."/>
        </authorList>
    </citation>
    <scope>NUCLEOTIDE SEQUENCE</scope>
    <source>
        <strain evidence="7">Stoneville</strain>
        <tissue evidence="7">Whole head</tissue>
    </source>
</reference>
<dbReference type="EMBL" id="JABDTM020029551">
    <property type="protein sequence ID" value="KAH0807909.1"/>
    <property type="molecule type" value="Genomic_DNA"/>
</dbReference>
<keyword evidence="1" id="KW-0645">Protease</keyword>
<dbReference type="InterPro" id="IPR050127">
    <property type="entry name" value="Serine_Proteases_S1"/>
</dbReference>
<dbReference type="PANTHER" id="PTHR24264:SF54">
    <property type="entry name" value="PEPTIDASE S1 DOMAIN-CONTAINING PROTEIN"/>
    <property type="match status" value="1"/>
</dbReference>
<dbReference type="AlphaFoldDB" id="A0A8J6L174"/>
<dbReference type="InterPro" id="IPR036291">
    <property type="entry name" value="NAD(P)-bd_dom_sf"/>
</dbReference>
<dbReference type="SUPFAM" id="SSF50494">
    <property type="entry name" value="Trypsin-like serine proteases"/>
    <property type="match status" value="1"/>
</dbReference>
<dbReference type="CDD" id="cd00190">
    <property type="entry name" value="Tryp_SPc"/>
    <property type="match status" value="1"/>
</dbReference>
<dbReference type="InterPro" id="IPR001254">
    <property type="entry name" value="Trypsin_dom"/>
</dbReference>
<dbReference type="Pfam" id="PF07993">
    <property type="entry name" value="NAD_binding_4"/>
    <property type="match status" value="1"/>
</dbReference>
<dbReference type="GO" id="GO:0005615">
    <property type="term" value="C:extracellular space"/>
    <property type="evidence" value="ECO:0007669"/>
    <property type="project" value="TreeGrafter"/>
</dbReference>
<dbReference type="PROSITE" id="PS50240">
    <property type="entry name" value="TRYPSIN_DOM"/>
    <property type="match status" value="1"/>
</dbReference>
<keyword evidence="2" id="KW-0378">Hydrolase</keyword>
<evidence type="ECO:0000256" key="2">
    <source>
        <dbReference type="ARBA" id="ARBA00022801"/>
    </source>
</evidence>
<dbReference type="InterPro" id="IPR043504">
    <property type="entry name" value="Peptidase_S1_PA_chymotrypsin"/>
</dbReference>
<sequence>MYILIFICVPAFIYVLIFICLQHISSSHDLRAGWVPLQQRQICTMPHVYGDALTDGMICAGSLDEGVDSCDGDSGGPLACLYNGAFTLYGITSWGQHCGYANKPGVYVKVAHYRKWIDDTFRKCILLTETSLTPIQKFYSGCSVFVTGGTGFLGTILIEKLLRSCSDLSTIYVLARNKKGKNLQSRIDELFDQSIFDRLKEEFPKFRHKVVAIGGDCGLPDLGISLQDRQMLINEVPEIRTCTKGYE</sequence>
<evidence type="ECO:0000259" key="6">
    <source>
        <dbReference type="PROSITE" id="PS50240"/>
    </source>
</evidence>
<comment type="similarity">
    <text evidence="5">Belongs to the peptidase S1 family. CLIP subfamily.</text>
</comment>
<evidence type="ECO:0000256" key="3">
    <source>
        <dbReference type="ARBA" id="ARBA00022825"/>
    </source>
</evidence>
<feature type="domain" description="Peptidase S1" evidence="6">
    <location>
        <begin position="35"/>
        <end position="122"/>
    </location>
</feature>
<keyword evidence="3" id="KW-0720">Serine protease</keyword>
<dbReference type="SMART" id="SM00020">
    <property type="entry name" value="Tryp_SPc"/>
    <property type="match status" value="1"/>
</dbReference>
<dbReference type="GO" id="GO:0004252">
    <property type="term" value="F:serine-type endopeptidase activity"/>
    <property type="evidence" value="ECO:0007669"/>
    <property type="project" value="InterPro"/>
</dbReference>
<dbReference type="SUPFAM" id="SSF51735">
    <property type="entry name" value="NAD(P)-binding Rossmann-fold domains"/>
    <property type="match status" value="1"/>
</dbReference>
<name>A0A8J6L174_TENMO</name>
<dbReference type="GO" id="GO:0006508">
    <property type="term" value="P:proteolysis"/>
    <property type="evidence" value="ECO:0007669"/>
    <property type="project" value="UniProtKB-KW"/>
</dbReference>
<comment type="caution">
    <text evidence="7">The sequence shown here is derived from an EMBL/GenBank/DDBJ whole genome shotgun (WGS) entry which is preliminary data.</text>
</comment>
<organism evidence="7 8">
    <name type="scientific">Tenebrio molitor</name>
    <name type="common">Yellow mealworm beetle</name>
    <dbReference type="NCBI Taxonomy" id="7067"/>
    <lineage>
        <taxon>Eukaryota</taxon>
        <taxon>Metazoa</taxon>
        <taxon>Ecdysozoa</taxon>
        <taxon>Arthropoda</taxon>
        <taxon>Hexapoda</taxon>
        <taxon>Insecta</taxon>
        <taxon>Pterygota</taxon>
        <taxon>Neoptera</taxon>
        <taxon>Endopterygota</taxon>
        <taxon>Coleoptera</taxon>
        <taxon>Polyphaga</taxon>
        <taxon>Cucujiformia</taxon>
        <taxon>Tenebrionidae</taxon>
        <taxon>Tenebrio</taxon>
    </lineage>
</organism>
<dbReference type="Gene3D" id="2.40.10.10">
    <property type="entry name" value="Trypsin-like serine proteases"/>
    <property type="match status" value="1"/>
</dbReference>
<evidence type="ECO:0000313" key="8">
    <source>
        <dbReference type="Proteomes" id="UP000719412"/>
    </source>
</evidence>
<evidence type="ECO:0000256" key="1">
    <source>
        <dbReference type="ARBA" id="ARBA00022670"/>
    </source>
</evidence>
<proteinExistence type="inferred from homology"/>
<dbReference type="Pfam" id="PF00089">
    <property type="entry name" value="Trypsin"/>
    <property type="match status" value="1"/>
</dbReference>
<dbReference type="Gene3D" id="3.40.50.720">
    <property type="entry name" value="NAD(P)-binding Rossmann-like Domain"/>
    <property type="match status" value="1"/>
</dbReference>
<keyword evidence="4" id="KW-1015">Disulfide bond</keyword>
<dbReference type="InterPro" id="IPR009003">
    <property type="entry name" value="Peptidase_S1_PA"/>
</dbReference>
<dbReference type="InterPro" id="IPR013120">
    <property type="entry name" value="FAR_NAD-bd"/>
</dbReference>
<dbReference type="FunFam" id="2.40.10.10:FF:000002">
    <property type="entry name" value="Transmembrane protease serine"/>
    <property type="match status" value="1"/>
</dbReference>
<dbReference type="InterPro" id="IPR033116">
    <property type="entry name" value="TRYPSIN_SER"/>
</dbReference>
<keyword evidence="8" id="KW-1185">Reference proteome</keyword>
<evidence type="ECO:0000313" key="7">
    <source>
        <dbReference type="EMBL" id="KAH0807909.1"/>
    </source>
</evidence>
<dbReference type="PROSITE" id="PS00135">
    <property type="entry name" value="TRYPSIN_SER"/>
    <property type="match status" value="1"/>
</dbReference>
<protein>
    <recommendedName>
        <fullName evidence="6">Peptidase S1 domain-containing protein</fullName>
    </recommendedName>
</protein>
<dbReference type="PANTHER" id="PTHR24264">
    <property type="entry name" value="TRYPSIN-RELATED"/>
    <property type="match status" value="1"/>
</dbReference>
<evidence type="ECO:0000256" key="4">
    <source>
        <dbReference type="ARBA" id="ARBA00023157"/>
    </source>
</evidence>
<dbReference type="Proteomes" id="UP000719412">
    <property type="component" value="Unassembled WGS sequence"/>
</dbReference>
<accession>A0A8J6L174</accession>
<evidence type="ECO:0000256" key="5">
    <source>
        <dbReference type="ARBA" id="ARBA00024195"/>
    </source>
</evidence>
<gene>
    <name evidence="7" type="ORF">GEV33_014882</name>
</gene>